<evidence type="ECO:0000256" key="2">
    <source>
        <dbReference type="SAM" id="SignalP"/>
    </source>
</evidence>
<dbReference type="RefSeq" id="WP_338576245.1">
    <property type="nucleotide sequence ID" value="NZ_CP146369.1"/>
</dbReference>
<feature type="signal peptide" evidence="2">
    <location>
        <begin position="1"/>
        <end position="27"/>
    </location>
</feature>
<gene>
    <name evidence="3" type="ORF">V8J38_13100</name>
</gene>
<accession>A0ABZ2IDT8</accession>
<name>A0ABZ2IDT8_9CAUL</name>
<keyword evidence="2" id="KW-0732">Signal</keyword>
<evidence type="ECO:0000256" key="1">
    <source>
        <dbReference type="SAM" id="MobiDB-lite"/>
    </source>
</evidence>
<feature type="region of interest" description="Disordered" evidence="1">
    <location>
        <begin position="31"/>
        <end position="62"/>
    </location>
</feature>
<keyword evidence="4" id="KW-1185">Reference proteome</keyword>
<evidence type="ECO:0000313" key="3">
    <source>
        <dbReference type="EMBL" id="WWT54172.1"/>
    </source>
</evidence>
<protein>
    <submittedName>
        <fullName evidence="3">Uncharacterized protein</fullName>
    </submittedName>
</protein>
<feature type="compositionally biased region" description="Pro residues" evidence="1">
    <location>
        <begin position="34"/>
        <end position="57"/>
    </location>
</feature>
<dbReference type="EMBL" id="CP146369">
    <property type="protein sequence ID" value="WWT54172.1"/>
    <property type="molecule type" value="Genomic_DNA"/>
</dbReference>
<reference evidence="3 4" key="1">
    <citation type="submission" date="2024-02" db="EMBL/GenBank/DDBJ databases">
        <title>Distribution and functional of Brevundimonas-related endobacteria within Verticillium dahliae.</title>
        <authorList>
            <person name="Zeng H."/>
        </authorList>
    </citation>
    <scope>NUCLEOTIDE SEQUENCE [LARGE SCALE GENOMIC DNA]</scope>
    <source>
        <strain evidence="3 4">TRM 44200</strain>
    </source>
</reference>
<proteinExistence type="predicted"/>
<evidence type="ECO:0000313" key="4">
    <source>
        <dbReference type="Proteomes" id="UP001363460"/>
    </source>
</evidence>
<dbReference type="Proteomes" id="UP001363460">
    <property type="component" value="Chromosome"/>
</dbReference>
<feature type="chain" id="PRO_5046292639" evidence="2">
    <location>
        <begin position="28"/>
        <end position="310"/>
    </location>
</feature>
<sequence>MRIGITKMLAGAVAFMGLMALADTAAAQCGPSSCLPPPPPNPPILPPSPPITPPVTPPGGGGCGPSGCLPPRPPVTPPCGGGGCLPPPPPTCCGSGGGNVNVNVNVNANASANASARAWAGSRAASTVIVAGGGGAYFNVDQPYPTTIQGLNVQGGMQAVQVPFTASRRIEKQVVLQAVCIDDRNVPHPASQVIPGRDVSNSYDGELYRCLAGTKLQWTVSEAEGAPGETLLCNKREALWHGAGGRLECRPEKAARDCNERSLLRRYGAGVKVLTMIREETYTEYREEMVEGAASTGMIMMDGGVGGRVF</sequence>
<organism evidence="3 4">
    <name type="scientific">Brevundimonas olei</name>
    <dbReference type="NCBI Taxonomy" id="657642"/>
    <lineage>
        <taxon>Bacteria</taxon>
        <taxon>Pseudomonadati</taxon>
        <taxon>Pseudomonadota</taxon>
        <taxon>Alphaproteobacteria</taxon>
        <taxon>Caulobacterales</taxon>
        <taxon>Caulobacteraceae</taxon>
        <taxon>Brevundimonas</taxon>
    </lineage>
</organism>